<evidence type="ECO:0000256" key="3">
    <source>
        <dbReference type="ARBA" id="ARBA00022475"/>
    </source>
</evidence>
<feature type="transmembrane region" description="Helical" evidence="16">
    <location>
        <begin position="522"/>
        <end position="541"/>
    </location>
</feature>
<dbReference type="RefSeq" id="WP_149484683.1">
    <property type="nucleotide sequence ID" value="NZ_CP036150.1"/>
</dbReference>
<feature type="binding site" evidence="15">
    <location>
        <position position="28"/>
    </location>
    <ligand>
        <name>Mg(2+)</name>
        <dbReference type="ChEBI" id="CHEBI:18420"/>
        <label>2</label>
    </ligand>
</feature>
<organism evidence="18 19">
    <name type="scientific">Oceanispirochaeta crateris</name>
    <dbReference type="NCBI Taxonomy" id="2518645"/>
    <lineage>
        <taxon>Bacteria</taxon>
        <taxon>Pseudomonadati</taxon>
        <taxon>Spirochaetota</taxon>
        <taxon>Spirochaetia</taxon>
        <taxon>Spirochaetales</taxon>
        <taxon>Spirochaetaceae</taxon>
        <taxon>Oceanispirochaeta</taxon>
    </lineage>
</organism>
<feature type="binding site" evidence="15">
    <location>
        <position position="24"/>
    </location>
    <ligand>
        <name>Mg(2+)</name>
        <dbReference type="ChEBI" id="CHEBI:18420"/>
        <label>2</label>
    </ligand>
</feature>
<keyword evidence="15" id="KW-0460">Magnesium</keyword>
<dbReference type="GO" id="GO:0005886">
    <property type="term" value="C:plasma membrane"/>
    <property type="evidence" value="ECO:0007669"/>
    <property type="project" value="UniProtKB-SubCell"/>
</dbReference>
<feature type="domain" description="FeoB-type G" evidence="17">
    <location>
        <begin position="6"/>
        <end position="168"/>
    </location>
</feature>
<keyword evidence="8 16" id="KW-1133">Transmembrane helix</keyword>
<evidence type="ECO:0000256" key="15">
    <source>
        <dbReference type="PIRSR" id="PIRSR603373-2"/>
    </source>
</evidence>
<dbReference type="Gene3D" id="1.10.287.1770">
    <property type="match status" value="1"/>
</dbReference>
<dbReference type="Pfam" id="PF17910">
    <property type="entry name" value="FeoB_Cyto"/>
    <property type="match status" value="1"/>
</dbReference>
<keyword evidence="11 14" id="KW-0342">GTP-binding</keyword>
<accession>A0A5C1QHY2</accession>
<evidence type="ECO:0000256" key="12">
    <source>
        <dbReference type="ARBA" id="ARBA00023136"/>
    </source>
</evidence>
<dbReference type="GO" id="GO:0046872">
    <property type="term" value="F:metal ion binding"/>
    <property type="evidence" value="ECO:0007669"/>
    <property type="project" value="UniProtKB-KW"/>
</dbReference>
<keyword evidence="10" id="KW-0406">Ion transport</keyword>
<keyword evidence="12 16" id="KW-0472">Membrane</keyword>
<dbReference type="InterPro" id="IPR050860">
    <property type="entry name" value="FeoB_GTPase"/>
</dbReference>
<keyword evidence="4 16" id="KW-0410">Iron transport</keyword>
<dbReference type="InterPro" id="IPR027417">
    <property type="entry name" value="P-loop_NTPase"/>
</dbReference>
<dbReference type="InterPro" id="IPR011640">
    <property type="entry name" value="Fe2_transport_prot_B_C"/>
</dbReference>
<evidence type="ECO:0000256" key="13">
    <source>
        <dbReference type="NCBIfam" id="TIGR00437"/>
    </source>
</evidence>
<evidence type="ECO:0000256" key="7">
    <source>
        <dbReference type="ARBA" id="ARBA00022741"/>
    </source>
</evidence>
<dbReference type="InterPro" id="IPR003373">
    <property type="entry name" value="Fe2_transport_prot-B"/>
</dbReference>
<evidence type="ECO:0000256" key="5">
    <source>
        <dbReference type="ARBA" id="ARBA00022519"/>
    </source>
</evidence>
<keyword evidence="5" id="KW-0997">Cell inner membrane</keyword>
<feature type="binding site" evidence="15">
    <location>
        <position position="27"/>
    </location>
    <ligand>
        <name>Mg(2+)</name>
        <dbReference type="ChEBI" id="CHEBI:18420"/>
        <label>2</label>
    </ligand>
</feature>
<name>A0A5C1QHY2_9SPIO</name>
<dbReference type="PROSITE" id="PS51711">
    <property type="entry name" value="G_FEOB"/>
    <property type="match status" value="1"/>
</dbReference>
<evidence type="ECO:0000256" key="14">
    <source>
        <dbReference type="PIRSR" id="PIRSR603373-1"/>
    </source>
</evidence>
<evidence type="ECO:0000256" key="11">
    <source>
        <dbReference type="ARBA" id="ARBA00023134"/>
    </source>
</evidence>
<protein>
    <recommendedName>
        <fullName evidence="13 16">Ferrous iron transport protein B</fullName>
    </recommendedName>
</protein>
<dbReference type="NCBIfam" id="TIGR00231">
    <property type="entry name" value="small_GTP"/>
    <property type="match status" value="1"/>
</dbReference>
<dbReference type="SUPFAM" id="SSF52540">
    <property type="entry name" value="P-loop containing nucleoside triphosphate hydrolases"/>
    <property type="match status" value="1"/>
</dbReference>
<evidence type="ECO:0000256" key="4">
    <source>
        <dbReference type="ARBA" id="ARBA00022496"/>
    </source>
</evidence>
<dbReference type="AlphaFoldDB" id="A0A5C1QHY2"/>
<dbReference type="Gene3D" id="3.40.50.300">
    <property type="entry name" value="P-loop containing nucleotide triphosphate hydrolases"/>
    <property type="match status" value="1"/>
</dbReference>
<keyword evidence="2 16" id="KW-0813">Transport</keyword>
<dbReference type="InterPro" id="IPR011642">
    <property type="entry name" value="Gate_dom"/>
</dbReference>
<dbReference type="FunFam" id="3.40.50.300:FF:000426">
    <property type="entry name" value="Ferrous iron transport protein B"/>
    <property type="match status" value="1"/>
</dbReference>
<evidence type="ECO:0000256" key="10">
    <source>
        <dbReference type="ARBA" id="ARBA00023065"/>
    </source>
</evidence>
<evidence type="ECO:0000313" key="19">
    <source>
        <dbReference type="Proteomes" id="UP000324209"/>
    </source>
</evidence>
<evidence type="ECO:0000256" key="2">
    <source>
        <dbReference type="ARBA" id="ARBA00022448"/>
    </source>
</evidence>
<feature type="binding site" evidence="14">
    <location>
        <begin position="59"/>
        <end position="62"/>
    </location>
    <ligand>
        <name>GTP</name>
        <dbReference type="ChEBI" id="CHEBI:37565"/>
        <label>1</label>
    </ligand>
</feature>
<dbReference type="PRINTS" id="PR00326">
    <property type="entry name" value="GTP1OBG"/>
</dbReference>
<feature type="binding site" evidence="14">
    <location>
        <begin position="13"/>
        <end position="20"/>
    </location>
    <ligand>
        <name>GTP</name>
        <dbReference type="ChEBI" id="CHEBI:37565"/>
        <label>1</label>
    </ligand>
</feature>
<dbReference type="GO" id="GO:0005525">
    <property type="term" value="F:GTP binding"/>
    <property type="evidence" value="ECO:0007669"/>
    <property type="project" value="UniProtKB-KW"/>
</dbReference>
<reference evidence="18 19" key="1">
    <citation type="submission" date="2019-02" db="EMBL/GenBank/DDBJ databases">
        <title>Complete Genome Sequence and Methylome Analysis of free living Spirochaetas.</title>
        <authorList>
            <person name="Fomenkov A."/>
            <person name="Dubinina G."/>
            <person name="Leshcheva N."/>
            <person name="Mikheeva N."/>
            <person name="Grabovich M."/>
            <person name="Vincze T."/>
            <person name="Roberts R.J."/>
        </authorList>
    </citation>
    <scope>NUCLEOTIDE SEQUENCE [LARGE SCALE GENOMIC DNA]</scope>
    <source>
        <strain evidence="18 19">K2</strain>
    </source>
</reference>
<dbReference type="EMBL" id="CP036150">
    <property type="protein sequence ID" value="QEN06600.1"/>
    <property type="molecule type" value="Genomic_DNA"/>
</dbReference>
<dbReference type="InterPro" id="IPR006073">
    <property type="entry name" value="GTP-bd"/>
</dbReference>
<evidence type="ECO:0000256" key="6">
    <source>
        <dbReference type="ARBA" id="ARBA00022692"/>
    </source>
</evidence>
<feature type="transmembrane region" description="Helical" evidence="16">
    <location>
        <begin position="629"/>
        <end position="650"/>
    </location>
</feature>
<keyword evidence="9 16" id="KW-0408">Iron</keyword>
<dbReference type="OrthoDB" id="9809127at2"/>
<feature type="binding site" evidence="14">
    <location>
        <begin position="119"/>
        <end position="122"/>
    </location>
    <ligand>
        <name>GTP</name>
        <dbReference type="ChEBI" id="CHEBI:37565"/>
        <label>1</label>
    </ligand>
</feature>
<dbReference type="PANTHER" id="PTHR43185">
    <property type="entry name" value="FERROUS IRON TRANSPORT PROTEIN B"/>
    <property type="match status" value="1"/>
</dbReference>
<feature type="transmembrane region" description="Helical" evidence="16">
    <location>
        <begin position="320"/>
        <end position="346"/>
    </location>
</feature>
<sequence length="718" mass="79561">MSKENELTLAFTGNPNCGKSSLFNLLTGAKQQIGNWPGVTVERVEGRYEHNHQNYKIVDLPGIYSLSPNSEDEQVSRDYILSRKADLIVNILDSTNLSRNLYLTAQLIEMKVPVVVVLNMMDLANDNGLSIDIDHLSAHLECPVIGVSAVNLNDVSRLKDFFETNCRLHPVSSIEFKYPNEIEDLISRWKILLEKKAHELNLDPRWLTLRLIEEDPWVNSVVCDNAILNREEIELQLKGIKQILNETPDMIIADYVYGAVNGISREVVKRIRQVKPLSDIVDSVVMHPVLGIPIFFAVMMIVFFVTIEIGNIFVDWFDTVAGLIFVDGVHSLLSSVGAPSIVSYFISDGVGAGIQMVISFIPFVFFMFLMLSLLEDSGYMARAAFVMDRFMGKIGLPGKAFVPMIVGFGCTVPAILATRTLDNKRDRMITIFMVPMMSCGARLPVYALFAAAFFPTSTGLIVFSLYMTGILVAVLSGLLIKVTLFRGEPSDLIMELPRYHVPRAKHILLHTWARVKDFIKRAGKVIIIAVFIMSIFSSFSLNDGFNPDNTAESLLASLGRFITPLFTSIGISDDNWPATVGLFTGIFAKESIVGTLNAVYSQLNSLGVNSSEGSVGLSILRSKFSPAAAYAYLLFILLYMPCVAAVSAAMKEISVTFGLVQALYLTLVAWIISTLFYQIAEGHNPLYILIALALLILIILIFKIIARSIPKDHSSIPE</sequence>
<keyword evidence="7 14" id="KW-0547">Nucleotide-binding</keyword>
<dbReference type="CDD" id="cd01879">
    <property type="entry name" value="FeoB"/>
    <property type="match status" value="1"/>
</dbReference>
<comment type="function">
    <text evidence="16">Probable transporter of a GTP-driven Fe(2+) uptake system.</text>
</comment>
<evidence type="ECO:0000256" key="8">
    <source>
        <dbReference type="ARBA" id="ARBA00022989"/>
    </source>
</evidence>
<comment type="similarity">
    <text evidence="16">Belongs to the TRAFAC class TrmE-Era-EngA-EngB-Septin-like GTPase superfamily. FeoB GTPase (TC 9.A.8) family.</text>
</comment>
<dbReference type="NCBIfam" id="TIGR00437">
    <property type="entry name" value="feoB"/>
    <property type="match status" value="1"/>
</dbReference>
<evidence type="ECO:0000313" key="18">
    <source>
        <dbReference type="EMBL" id="QEN06600.1"/>
    </source>
</evidence>
<feature type="transmembrane region" description="Helical" evidence="16">
    <location>
        <begin position="662"/>
        <end position="680"/>
    </location>
</feature>
<gene>
    <name evidence="18" type="primary">feoB</name>
    <name evidence="18" type="ORF">EXM22_00820</name>
</gene>
<evidence type="ECO:0000256" key="9">
    <source>
        <dbReference type="ARBA" id="ARBA00023004"/>
    </source>
</evidence>
<dbReference type="Proteomes" id="UP000324209">
    <property type="component" value="Chromosome"/>
</dbReference>
<dbReference type="GO" id="GO:0015093">
    <property type="term" value="F:ferrous iron transmembrane transporter activity"/>
    <property type="evidence" value="ECO:0007669"/>
    <property type="project" value="UniProtKB-UniRule"/>
</dbReference>
<evidence type="ECO:0000259" key="17">
    <source>
        <dbReference type="PROSITE" id="PS51711"/>
    </source>
</evidence>
<keyword evidence="3" id="KW-1003">Cell membrane</keyword>
<feature type="transmembrane region" description="Helical" evidence="16">
    <location>
        <begin position="460"/>
        <end position="480"/>
    </location>
</feature>
<feature type="transmembrane region" description="Helical" evidence="16">
    <location>
        <begin position="429"/>
        <end position="454"/>
    </location>
</feature>
<dbReference type="Pfam" id="PF07670">
    <property type="entry name" value="Gate"/>
    <property type="match status" value="2"/>
</dbReference>
<dbReference type="Pfam" id="PF02421">
    <property type="entry name" value="FeoB_N"/>
    <property type="match status" value="1"/>
</dbReference>
<keyword evidence="15" id="KW-0479">Metal-binding</keyword>
<feature type="transmembrane region" description="Helical" evidence="16">
    <location>
        <begin position="353"/>
        <end position="374"/>
    </location>
</feature>
<evidence type="ECO:0000256" key="16">
    <source>
        <dbReference type="RuleBase" id="RU362098"/>
    </source>
</evidence>
<dbReference type="InterPro" id="IPR030389">
    <property type="entry name" value="G_FEOB_dom"/>
</dbReference>
<dbReference type="InterPro" id="IPR041069">
    <property type="entry name" value="FeoB_Cyto"/>
</dbReference>
<dbReference type="Pfam" id="PF07664">
    <property type="entry name" value="FeoB_C"/>
    <property type="match status" value="1"/>
</dbReference>
<feature type="binding site" evidence="14">
    <location>
        <begin position="38"/>
        <end position="42"/>
    </location>
    <ligand>
        <name>GTP</name>
        <dbReference type="ChEBI" id="CHEBI:37565"/>
        <label>1</label>
    </ligand>
</feature>
<comment type="subcellular location">
    <subcellularLocation>
        <location evidence="1 16">Cell inner membrane</location>
        <topology evidence="1 16">Multi-pass membrane protein</topology>
    </subcellularLocation>
</comment>
<feature type="transmembrane region" description="Helical" evidence="16">
    <location>
        <begin position="294"/>
        <end position="314"/>
    </location>
</feature>
<keyword evidence="19" id="KW-1185">Reference proteome</keyword>
<dbReference type="PANTHER" id="PTHR43185:SF1">
    <property type="entry name" value="FE(2+) TRANSPORTER FEOB"/>
    <property type="match status" value="1"/>
</dbReference>
<keyword evidence="6 16" id="KW-0812">Transmembrane</keyword>
<evidence type="ECO:0000256" key="1">
    <source>
        <dbReference type="ARBA" id="ARBA00004429"/>
    </source>
</evidence>
<feature type="transmembrane region" description="Helical" evidence="16">
    <location>
        <begin position="394"/>
        <end position="417"/>
    </location>
</feature>
<feature type="transmembrane region" description="Helical" evidence="16">
    <location>
        <begin position="686"/>
        <end position="706"/>
    </location>
</feature>
<proteinExistence type="inferred from homology"/>
<dbReference type="InterPro" id="IPR005225">
    <property type="entry name" value="Small_GTP-bd"/>
</dbReference>
<dbReference type="KEGG" id="ock:EXM22_00820"/>